<name>A0A3M7Q3R1_BRAPC</name>
<comment type="caution">
    <text evidence="2">The sequence shown here is derived from an EMBL/GenBank/DDBJ whole genome shotgun (WGS) entry which is preliminary data.</text>
</comment>
<feature type="chain" id="PRO_5018010254" evidence="1">
    <location>
        <begin position="19"/>
        <end position="61"/>
    </location>
</feature>
<sequence length="61" mass="7531">MNHRNWVIHTLKLRIVFARFLRHFFVSYRTLVFKIDIFDKNDISLFPDTHSHGPWEVQNYL</sequence>
<evidence type="ECO:0000313" key="3">
    <source>
        <dbReference type="Proteomes" id="UP000276133"/>
    </source>
</evidence>
<accession>A0A3M7Q3R1</accession>
<feature type="signal peptide" evidence="1">
    <location>
        <begin position="1"/>
        <end position="18"/>
    </location>
</feature>
<protein>
    <submittedName>
        <fullName evidence="2">Uncharacterized protein</fullName>
    </submittedName>
</protein>
<keyword evidence="3" id="KW-1185">Reference proteome</keyword>
<evidence type="ECO:0000256" key="1">
    <source>
        <dbReference type="SAM" id="SignalP"/>
    </source>
</evidence>
<reference evidence="2 3" key="1">
    <citation type="journal article" date="2018" name="Sci. Rep.">
        <title>Genomic signatures of local adaptation to the degree of environmental predictability in rotifers.</title>
        <authorList>
            <person name="Franch-Gras L."/>
            <person name="Hahn C."/>
            <person name="Garcia-Roger E.M."/>
            <person name="Carmona M.J."/>
            <person name="Serra M."/>
            <person name="Gomez A."/>
        </authorList>
    </citation>
    <scope>NUCLEOTIDE SEQUENCE [LARGE SCALE GENOMIC DNA]</scope>
    <source>
        <strain evidence="2">HYR1</strain>
    </source>
</reference>
<dbReference type="Proteomes" id="UP000276133">
    <property type="component" value="Unassembled WGS sequence"/>
</dbReference>
<dbReference type="EMBL" id="REGN01007654">
    <property type="protein sequence ID" value="RNA05635.1"/>
    <property type="molecule type" value="Genomic_DNA"/>
</dbReference>
<proteinExistence type="predicted"/>
<organism evidence="2 3">
    <name type="scientific">Brachionus plicatilis</name>
    <name type="common">Marine rotifer</name>
    <name type="synonym">Brachionus muelleri</name>
    <dbReference type="NCBI Taxonomy" id="10195"/>
    <lineage>
        <taxon>Eukaryota</taxon>
        <taxon>Metazoa</taxon>
        <taxon>Spiralia</taxon>
        <taxon>Gnathifera</taxon>
        <taxon>Rotifera</taxon>
        <taxon>Eurotatoria</taxon>
        <taxon>Monogononta</taxon>
        <taxon>Pseudotrocha</taxon>
        <taxon>Ploima</taxon>
        <taxon>Brachionidae</taxon>
        <taxon>Brachionus</taxon>
    </lineage>
</organism>
<evidence type="ECO:0000313" key="2">
    <source>
        <dbReference type="EMBL" id="RNA05635.1"/>
    </source>
</evidence>
<keyword evidence="1" id="KW-0732">Signal</keyword>
<gene>
    <name evidence="2" type="ORF">BpHYR1_040375</name>
</gene>
<dbReference type="AlphaFoldDB" id="A0A3M7Q3R1"/>